<evidence type="ECO:0000256" key="5">
    <source>
        <dbReference type="ARBA" id="ARBA00023136"/>
    </source>
</evidence>
<organism evidence="11 12">
    <name type="scientific">Striga asiatica</name>
    <name type="common">Asiatic witchweed</name>
    <name type="synonym">Buchnera asiatica</name>
    <dbReference type="NCBI Taxonomy" id="4170"/>
    <lineage>
        <taxon>Eukaryota</taxon>
        <taxon>Viridiplantae</taxon>
        <taxon>Streptophyta</taxon>
        <taxon>Embryophyta</taxon>
        <taxon>Tracheophyta</taxon>
        <taxon>Spermatophyta</taxon>
        <taxon>Magnoliopsida</taxon>
        <taxon>eudicotyledons</taxon>
        <taxon>Gunneridae</taxon>
        <taxon>Pentapetalae</taxon>
        <taxon>asterids</taxon>
        <taxon>lamiids</taxon>
        <taxon>Lamiales</taxon>
        <taxon>Orobanchaceae</taxon>
        <taxon>Buchnereae</taxon>
        <taxon>Striga</taxon>
    </lineage>
</organism>
<keyword evidence="12" id="KW-1185">Reference proteome</keyword>
<evidence type="ECO:0000259" key="10">
    <source>
        <dbReference type="SMART" id="SM00768"/>
    </source>
</evidence>
<dbReference type="GO" id="GO:0009506">
    <property type="term" value="C:plasmodesma"/>
    <property type="evidence" value="ECO:0007669"/>
    <property type="project" value="UniProtKB-ARBA"/>
</dbReference>
<dbReference type="GO" id="GO:0098552">
    <property type="term" value="C:side of membrane"/>
    <property type="evidence" value="ECO:0007669"/>
    <property type="project" value="UniProtKB-KW"/>
</dbReference>
<dbReference type="Pfam" id="PF07983">
    <property type="entry name" value="X8"/>
    <property type="match status" value="1"/>
</dbReference>
<name>A0A5A7PGN4_STRAF</name>
<keyword evidence="5" id="KW-0472">Membrane</keyword>
<dbReference type="InterPro" id="IPR044788">
    <property type="entry name" value="X8_dom_prot"/>
</dbReference>
<keyword evidence="2" id="KW-1003">Cell membrane</keyword>
<dbReference type="EMBL" id="BKCP01004516">
    <property type="protein sequence ID" value="GER31851.1"/>
    <property type="molecule type" value="Genomic_DNA"/>
</dbReference>
<evidence type="ECO:0000256" key="6">
    <source>
        <dbReference type="ARBA" id="ARBA00023157"/>
    </source>
</evidence>
<keyword evidence="7" id="KW-0325">Glycoprotein</keyword>
<feature type="domain" description="X8" evidence="10">
    <location>
        <begin position="21"/>
        <end position="104"/>
    </location>
</feature>
<comment type="subcellular location">
    <subcellularLocation>
        <location evidence="1">Cell membrane</location>
        <topology evidence="1">Lipid-anchor</topology>
        <topology evidence="1">GPI-anchor</topology>
    </subcellularLocation>
</comment>
<protein>
    <submittedName>
        <fullName evidence="11">Carbohydrate-binding X8 domain superfamily protein</fullName>
    </submittedName>
</protein>
<evidence type="ECO:0000256" key="1">
    <source>
        <dbReference type="ARBA" id="ARBA00004609"/>
    </source>
</evidence>
<dbReference type="GO" id="GO:0005886">
    <property type="term" value="C:plasma membrane"/>
    <property type="evidence" value="ECO:0007669"/>
    <property type="project" value="UniProtKB-SubCell"/>
</dbReference>
<evidence type="ECO:0000256" key="8">
    <source>
        <dbReference type="ARBA" id="ARBA00023288"/>
    </source>
</evidence>
<dbReference type="PANTHER" id="PTHR31044:SF60">
    <property type="entry name" value="PLASMODESMATA CALLOSE-BINDING PROTEIN 4"/>
    <property type="match status" value="1"/>
</dbReference>
<dbReference type="PANTHER" id="PTHR31044">
    <property type="entry name" value="BETA-1,3 GLUCANASE"/>
    <property type="match status" value="1"/>
</dbReference>
<dbReference type="SMART" id="SM00768">
    <property type="entry name" value="X8"/>
    <property type="match status" value="1"/>
</dbReference>
<dbReference type="Proteomes" id="UP000325081">
    <property type="component" value="Unassembled WGS sequence"/>
</dbReference>
<gene>
    <name evidence="11" type="ORF">STAS_07884</name>
</gene>
<keyword evidence="6" id="KW-1015">Disulfide bond</keyword>
<sequence>MAVFAVVSLLVLAMAGYSDAVYCVCNSGLSDTVLQRNIDYACGNGADCTQIQQSGPCFSPNTVRDHCNYAVNSYFQRMRQASGSCDFSGTATVSQNPPKQAIEFIGIFTCQ</sequence>
<evidence type="ECO:0000256" key="2">
    <source>
        <dbReference type="ARBA" id="ARBA00022475"/>
    </source>
</evidence>
<keyword evidence="3" id="KW-0336">GPI-anchor</keyword>
<keyword evidence="4 9" id="KW-0732">Signal</keyword>
<evidence type="ECO:0000256" key="9">
    <source>
        <dbReference type="SAM" id="SignalP"/>
    </source>
</evidence>
<feature type="chain" id="PRO_5023079151" evidence="9">
    <location>
        <begin position="21"/>
        <end position="111"/>
    </location>
</feature>
<keyword evidence="8" id="KW-0449">Lipoprotein</keyword>
<evidence type="ECO:0000256" key="7">
    <source>
        <dbReference type="ARBA" id="ARBA00023180"/>
    </source>
</evidence>
<reference evidence="12" key="1">
    <citation type="journal article" date="2019" name="Curr. Biol.">
        <title>Genome Sequence of Striga asiatica Provides Insight into the Evolution of Plant Parasitism.</title>
        <authorList>
            <person name="Yoshida S."/>
            <person name="Kim S."/>
            <person name="Wafula E.K."/>
            <person name="Tanskanen J."/>
            <person name="Kim Y.M."/>
            <person name="Honaas L."/>
            <person name="Yang Z."/>
            <person name="Spallek T."/>
            <person name="Conn C.E."/>
            <person name="Ichihashi Y."/>
            <person name="Cheong K."/>
            <person name="Cui S."/>
            <person name="Der J.P."/>
            <person name="Gundlach H."/>
            <person name="Jiao Y."/>
            <person name="Hori C."/>
            <person name="Ishida J.K."/>
            <person name="Kasahara H."/>
            <person name="Kiba T."/>
            <person name="Kim M.S."/>
            <person name="Koo N."/>
            <person name="Laohavisit A."/>
            <person name="Lee Y.H."/>
            <person name="Lumba S."/>
            <person name="McCourt P."/>
            <person name="Mortimer J.C."/>
            <person name="Mutuku J.M."/>
            <person name="Nomura T."/>
            <person name="Sasaki-Sekimoto Y."/>
            <person name="Seto Y."/>
            <person name="Wang Y."/>
            <person name="Wakatake T."/>
            <person name="Sakakibara H."/>
            <person name="Demura T."/>
            <person name="Yamaguchi S."/>
            <person name="Yoneyama K."/>
            <person name="Manabe R.I."/>
            <person name="Nelson D.C."/>
            <person name="Schulman A.H."/>
            <person name="Timko M.P."/>
            <person name="dePamphilis C.W."/>
            <person name="Choi D."/>
            <person name="Shirasu K."/>
        </authorList>
    </citation>
    <scope>NUCLEOTIDE SEQUENCE [LARGE SCALE GENOMIC DNA]</scope>
    <source>
        <strain evidence="12">cv. UVA1</strain>
    </source>
</reference>
<evidence type="ECO:0000313" key="12">
    <source>
        <dbReference type="Proteomes" id="UP000325081"/>
    </source>
</evidence>
<dbReference type="FunFam" id="1.20.58.1040:FF:000001">
    <property type="entry name" value="Glucan endo-1,3-beta-glucosidase 4"/>
    <property type="match status" value="1"/>
</dbReference>
<proteinExistence type="predicted"/>
<evidence type="ECO:0000313" key="11">
    <source>
        <dbReference type="EMBL" id="GER31851.1"/>
    </source>
</evidence>
<dbReference type="AlphaFoldDB" id="A0A5A7PGN4"/>
<comment type="caution">
    <text evidence="11">The sequence shown here is derived from an EMBL/GenBank/DDBJ whole genome shotgun (WGS) entry which is preliminary data.</text>
</comment>
<evidence type="ECO:0000256" key="3">
    <source>
        <dbReference type="ARBA" id="ARBA00022622"/>
    </source>
</evidence>
<evidence type="ECO:0000256" key="4">
    <source>
        <dbReference type="ARBA" id="ARBA00022729"/>
    </source>
</evidence>
<accession>A0A5A7PGN4</accession>
<feature type="signal peptide" evidence="9">
    <location>
        <begin position="1"/>
        <end position="20"/>
    </location>
</feature>
<dbReference type="Gene3D" id="1.20.58.1040">
    <property type="match status" value="1"/>
</dbReference>
<dbReference type="OrthoDB" id="1930814at2759"/>
<dbReference type="InterPro" id="IPR012946">
    <property type="entry name" value="X8"/>
</dbReference>